<proteinExistence type="predicted"/>
<reference evidence="4 5" key="1">
    <citation type="submission" date="2017-06" db="EMBL/GenBank/DDBJ databases">
        <authorList>
            <person name="Kim H.J."/>
            <person name="Triplett B.A."/>
        </authorList>
    </citation>
    <scope>NUCLEOTIDE SEQUENCE [LARGE SCALE GENOMIC DNA]</scope>
    <source>
        <strain evidence="4 5">DSM 8800</strain>
    </source>
</reference>
<keyword evidence="2" id="KW-0812">Transmembrane</keyword>
<dbReference type="EMBL" id="FZNQ01000002">
    <property type="protein sequence ID" value="SNR30552.1"/>
    <property type="molecule type" value="Genomic_DNA"/>
</dbReference>
<protein>
    <submittedName>
        <fullName evidence="4">VanZ like family protein</fullName>
    </submittedName>
</protein>
<evidence type="ECO:0000256" key="1">
    <source>
        <dbReference type="SAM" id="MobiDB-lite"/>
    </source>
</evidence>
<evidence type="ECO:0000259" key="3">
    <source>
        <dbReference type="Pfam" id="PF04892"/>
    </source>
</evidence>
<keyword evidence="2" id="KW-1133">Transmembrane helix</keyword>
<dbReference type="Pfam" id="PF04892">
    <property type="entry name" value="VanZ"/>
    <property type="match status" value="1"/>
</dbReference>
<evidence type="ECO:0000313" key="5">
    <source>
        <dbReference type="Proteomes" id="UP000198397"/>
    </source>
</evidence>
<name>A0A238V7X5_HALVU</name>
<keyword evidence="5" id="KW-1185">Reference proteome</keyword>
<dbReference type="NCBIfam" id="NF037970">
    <property type="entry name" value="vanZ_1"/>
    <property type="match status" value="1"/>
</dbReference>
<feature type="compositionally biased region" description="Basic and acidic residues" evidence="1">
    <location>
        <begin position="1"/>
        <end position="10"/>
    </location>
</feature>
<feature type="region of interest" description="Disordered" evidence="1">
    <location>
        <begin position="1"/>
        <end position="20"/>
    </location>
</feature>
<keyword evidence="2" id="KW-0472">Membrane</keyword>
<evidence type="ECO:0000313" key="4">
    <source>
        <dbReference type="EMBL" id="SNR30552.1"/>
    </source>
</evidence>
<sequence length="155" mass="15915">MEDSAAETRSEAGTSEDAATRGNGRIRPIVGFALLVLIASIVPIPGSAGGGPGLPFGVGLTDPFHLLGYAVLAWLLVGVTGVNLSGLAIAVLLATGYGFGIELVQGIIPWRTFAWSDVLLNAMGAAMGAGTRRLRGRPGWVTDGRVKSDGRTGEE</sequence>
<accession>A0A238V7X5</accession>
<gene>
    <name evidence="4" type="ORF">SAMN06264855_10277</name>
</gene>
<dbReference type="OrthoDB" id="342739at2157"/>
<feature type="domain" description="VanZ-like" evidence="3">
    <location>
        <begin position="77"/>
        <end position="130"/>
    </location>
</feature>
<dbReference type="AlphaFoldDB" id="A0A238V7X5"/>
<dbReference type="InterPro" id="IPR006976">
    <property type="entry name" value="VanZ-like"/>
</dbReference>
<feature type="transmembrane region" description="Helical" evidence="2">
    <location>
        <begin position="66"/>
        <end position="93"/>
    </location>
</feature>
<feature type="transmembrane region" description="Helical" evidence="2">
    <location>
        <begin position="29"/>
        <end position="46"/>
    </location>
</feature>
<evidence type="ECO:0000256" key="2">
    <source>
        <dbReference type="SAM" id="Phobius"/>
    </source>
</evidence>
<organism evidence="4 5">
    <name type="scientific">Halorubrum vacuolatum</name>
    <name type="common">Natronobacterium vacuolatum</name>
    <dbReference type="NCBI Taxonomy" id="63740"/>
    <lineage>
        <taxon>Archaea</taxon>
        <taxon>Methanobacteriati</taxon>
        <taxon>Methanobacteriota</taxon>
        <taxon>Stenosarchaea group</taxon>
        <taxon>Halobacteria</taxon>
        <taxon>Halobacteriales</taxon>
        <taxon>Haloferacaceae</taxon>
        <taxon>Halorubrum</taxon>
    </lineage>
</organism>
<dbReference type="RefSeq" id="WP_089383536.1">
    <property type="nucleotide sequence ID" value="NZ_FZNQ01000002.1"/>
</dbReference>
<dbReference type="Proteomes" id="UP000198397">
    <property type="component" value="Unassembled WGS sequence"/>
</dbReference>